<reference evidence="1" key="1">
    <citation type="submission" date="2018-02" db="EMBL/GenBank/DDBJ databases">
        <title>Rhizophora mucronata_Transcriptome.</title>
        <authorList>
            <person name="Meera S.P."/>
            <person name="Sreeshan A."/>
            <person name="Augustine A."/>
        </authorList>
    </citation>
    <scope>NUCLEOTIDE SEQUENCE</scope>
    <source>
        <tissue evidence="1">Leaf</tissue>
    </source>
</reference>
<dbReference type="AlphaFoldDB" id="A0A2P2QNX4"/>
<organism evidence="1">
    <name type="scientific">Rhizophora mucronata</name>
    <name type="common">Asiatic mangrove</name>
    <dbReference type="NCBI Taxonomy" id="61149"/>
    <lineage>
        <taxon>Eukaryota</taxon>
        <taxon>Viridiplantae</taxon>
        <taxon>Streptophyta</taxon>
        <taxon>Embryophyta</taxon>
        <taxon>Tracheophyta</taxon>
        <taxon>Spermatophyta</taxon>
        <taxon>Magnoliopsida</taxon>
        <taxon>eudicotyledons</taxon>
        <taxon>Gunneridae</taxon>
        <taxon>Pentapetalae</taxon>
        <taxon>rosids</taxon>
        <taxon>fabids</taxon>
        <taxon>Malpighiales</taxon>
        <taxon>Rhizophoraceae</taxon>
        <taxon>Rhizophora</taxon>
    </lineage>
</organism>
<evidence type="ECO:0000313" key="1">
    <source>
        <dbReference type="EMBL" id="MBX68581.1"/>
    </source>
</evidence>
<proteinExistence type="predicted"/>
<protein>
    <submittedName>
        <fullName evidence="1">Uncharacterized protein</fullName>
    </submittedName>
</protein>
<dbReference type="EMBL" id="GGEC01088097">
    <property type="protein sequence ID" value="MBX68581.1"/>
    <property type="molecule type" value="Transcribed_RNA"/>
</dbReference>
<accession>A0A2P2QNX4</accession>
<sequence length="52" mass="6149">MLRLDELTEKKKRCPDALDSYSLRSRKRLDVSCFTLIFTKKMFLQLVLTSIP</sequence>
<name>A0A2P2QNX4_RHIMU</name>